<dbReference type="InterPro" id="IPR022122">
    <property type="entry name" value="DUF3657"/>
</dbReference>
<dbReference type="SUPFAM" id="SSF53474">
    <property type="entry name" value="alpha/beta-Hydrolases"/>
    <property type="match status" value="1"/>
</dbReference>
<gene>
    <name evidence="4" type="ORF">M6B38_122755</name>
</gene>
<evidence type="ECO:0000259" key="3">
    <source>
        <dbReference type="Pfam" id="PF05057"/>
    </source>
</evidence>
<dbReference type="Gene3D" id="3.40.50.1820">
    <property type="entry name" value="alpha/beta hydrolase"/>
    <property type="match status" value="1"/>
</dbReference>
<sequence>MFRRMRCFVGLDPETPLPKRFASSSKASSRRRRRRQVGFRQPDMLETTHEIAIYIHRFHNLDLFQQGWYQIKISLRWEDSERETRGTPSRVVQYEAPDLPSEDVFGVWRINDSEQSFSTQPFKIKYARQDVVLSVMVSFNLNLRRDEKPSTSAVILKFELMYAPILENGAEIHALFDAFPAAIHEFRIPPKALLGLHSYCPVHFDAFHAVLVDLSIHAVLLKAGSHTPPQKVPSKSQMIGNVPEEHYEDPSQILGQGFGSKAIELVKALLISREVLLEELEKISSAIGKTIDELYAVDLNLGRFELIGPSSRPDVPTASRSCSGKKKGVGQLTGILQNVLEKSDGTVDVVNDVMLYSLSKEEMLDVFYSVGSQLSFIWNAFMKFHRINRMEILEYLYDAWAIDRKAEWSIWMVHSKVEIPHRYLRSSAEDSPQRNSLGKVSSRKSNDDQAQNAITRAELHRKSIAQMKINNRSIQDMHIFCDPSRIPVVIVEQHIMNVPLHGSGNNLSVHSLDQNASALSTGRGDKAVPSSKRNGRILRVVVFVHGFQGHHLDLRLVRNQWLLMDPGAECLMSEINEDKTSGDFREMGSRLAGEVSTFLRKKIDKLSRYGGCRDIKLSFVGHSIGNIIIRSALTESLMGPFLKHLYTYMSVSGPHLGYWYSSNSLFNSGLWLLKKLKGAQCIHQLTFSDDPDLQNTFFYKLCKQKTLENFKNIILLSSPQDGYVPYHSARIELCHASASDQSKKAQVFLEMLNNCLDQIRAPSSEQRTFMRCDVNFDQSTQGKNLNTFIGRAAHIEFLETDTFVRFIMWSFPELFR</sequence>
<protein>
    <submittedName>
        <fullName evidence="4">Protein FAM135B-like isoform X1</fullName>
    </submittedName>
</protein>
<proteinExistence type="inferred from homology"/>
<feature type="compositionally biased region" description="Basic residues" evidence="2">
    <location>
        <begin position="28"/>
        <end position="37"/>
    </location>
</feature>
<dbReference type="PANTHER" id="PTHR12482">
    <property type="entry name" value="LIPASE ROG1-RELATED-RELATED"/>
    <property type="match status" value="1"/>
</dbReference>
<feature type="region of interest" description="Disordered" evidence="2">
    <location>
        <begin position="428"/>
        <end position="451"/>
    </location>
</feature>
<dbReference type="EMBL" id="JANAVB010013596">
    <property type="protein sequence ID" value="KAJ6835198.1"/>
    <property type="molecule type" value="Genomic_DNA"/>
</dbReference>
<dbReference type="Pfam" id="PF12394">
    <property type="entry name" value="DUF3657"/>
    <property type="match status" value="1"/>
</dbReference>
<organism evidence="4 5">
    <name type="scientific">Iris pallida</name>
    <name type="common">Sweet iris</name>
    <dbReference type="NCBI Taxonomy" id="29817"/>
    <lineage>
        <taxon>Eukaryota</taxon>
        <taxon>Viridiplantae</taxon>
        <taxon>Streptophyta</taxon>
        <taxon>Embryophyta</taxon>
        <taxon>Tracheophyta</taxon>
        <taxon>Spermatophyta</taxon>
        <taxon>Magnoliopsida</taxon>
        <taxon>Liliopsida</taxon>
        <taxon>Asparagales</taxon>
        <taxon>Iridaceae</taxon>
        <taxon>Iridoideae</taxon>
        <taxon>Irideae</taxon>
        <taxon>Iris</taxon>
    </lineage>
</organism>
<evidence type="ECO:0000313" key="5">
    <source>
        <dbReference type="Proteomes" id="UP001140949"/>
    </source>
</evidence>
<evidence type="ECO:0000256" key="1">
    <source>
        <dbReference type="ARBA" id="ARBA00007949"/>
    </source>
</evidence>
<comment type="similarity">
    <text evidence="1">Belongs to the FAM135 family.</text>
</comment>
<evidence type="ECO:0000313" key="4">
    <source>
        <dbReference type="EMBL" id="KAJ6835198.1"/>
    </source>
</evidence>
<feature type="domain" description="DUF676" evidence="3">
    <location>
        <begin position="539"/>
        <end position="733"/>
    </location>
</feature>
<dbReference type="InterPro" id="IPR044294">
    <property type="entry name" value="Lipase-like"/>
</dbReference>
<dbReference type="AlphaFoldDB" id="A0AAX6H3J4"/>
<feature type="region of interest" description="Disordered" evidence="2">
    <location>
        <begin position="19"/>
        <end position="39"/>
    </location>
</feature>
<dbReference type="Pfam" id="PF05057">
    <property type="entry name" value="DUF676"/>
    <property type="match status" value="1"/>
</dbReference>
<reference evidence="4" key="1">
    <citation type="journal article" date="2023" name="GigaByte">
        <title>Genome assembly of the bearded iris, Iris pallida Lam.</title>
        <authorList>
            <person name="Bruccoleri R.E."/>
            <person name="Oakeley E.J."/>
            <person name="Faust A.M.E."/>
            <person name="Altorfer M."/>
            <person name="Dessus-Babus S."/>
            <person name="Burckhardt D."/>
            <person name="Oertli M."/>
            <person name="Naumann U."/>
            <person name="Petersen F."/>
            <person name="Wong J."/>
        </authorList>
    </citation>
    <scope>NUCLEOTIDE SEQUENCE</scope>
    <source>
        <strain evidence="4">GSM-AAB239-AS_SAM_17_03QT</strain>
    </source>
</reference>
<keyword evidence="5" id="KW-1185">Reference proteome</keyword>
<comment type="caution">
    <text evidence="4">The sequence shown here is derived from an EMBL/GenBank/DDBJ whole genome shotgun (WGS) entry which is preliminary data.</text>
</comment>
<dbReference type="PANTHER" id="PTHR12482:SF5">
    <property type="entry name" value="DUF676 DOMAIN-CONTAINING PROTEIN"/>
    <property type="match status" value="1"/>
</dbReference>
<accession>A0AAX6H3J4</accession>
<reference evidence="4" key="2">
    <citation type="submission" date="2023-04" db="EMBL/GenBank/DDBJ databases">
        <authorList>
            <person name="Bruccoleri R.E."/>
            <person name="Oakeley E.J."/>
            <person name="Faust A.-M."/>
            <person name="Dessus-Babus S."/>
            <person name="Altorfer M."/>
            <person name="Burckhardt D."/>
            <person name="Oertli M."/>
            <person name="Naumann U."/>
            <person name="Petersen F."/>
            <person name="Wong J."/>
        </authorList>
    </citation>
    <scope>NUCLEOTIDE SEQUENCE</scope>
    <source>
        <strain evidence="4">GSM-AAB239-AS_SAM_17_03QT</strain>
        <tissue evidence="4">Leaf</tissue>
    </source>
</reference>
<name>A0AAX6H3J4_IRIPA</name>
<evidence type="ECO:0000256" key="2">
    <source>
        <dbReference type="SAM" id="MobiDB-lite"/>
    </source>
</evidence>
<dbReference type="InterPro" id="IPR007751">
    <property type="entry name" value="DUF676_lipase-like"/>
</dbReference>
<dbReference type="Proteomes" id="UP001140949">
    <property type="component" value="Unassembled WGS sequence"/>
</dbReference>
<dbReference type="FunFam" id="3.40.50.1820:FF:000102">
    <property type="entry name" value="Putative serine esterase family protein"/>
    <property type="match status" value="1"/>
</dbReference>
<dbReference type="InterPro" id="IPR029058">
    <property type="entry name" value="AB_hydrolase_fold"/>
</dbReference>